<gene>
    <name evidence="2" type="ORF">SNE40_023282</name>
</gene>
<dbReference type="AlphaFoldDB" id="A0AAN8IVY0"/>
<sequence length="141" mass="15678">MSKSFVERPKIPSMTEIAKDLEEAPTDDVVLQKLNFVSSHSSSIANGASNEESDIDADDENNRLKLEKLNAEISEACSKARQMVKLCEILHEAPSKLEHEYKDLEHQGLEVSSAIEDLRRSSQTAPSPPTKQTSKKKKGKK</sequence>
<comment type="caution">
    <text evidence="2">The sequence shown here is derived from an EMBL/GenBank/DDBJ whole genome shotgun (WGS) entry which is preliminary data.</text>
</comment>
<reference evidence="2 3" key="1">
    <citation type="submission" date="2024-01" db="EMBL/GenBank/DDBJ databases">
        <title>The genome of the rayed Mediterranean limpet Patella caerulea (Linnaeus, 1758).</title>
        <authorList>
            <person name="Anh-Thu Weber A."/>
            <person name="Halstead-Nussloch G."/>
        </authorList>
    </citation>
    <scope>NUCLEOTIDE SEQUENCE [LARGE SCALE GENOMIC DNA]</scope>
    <source>
        <strain evidence="2">AATW-2023a</strain>
        <tissue evidence="2">Whole specimen</tissue>
    </source>
</reference>
<evidence type="ECO:0000313" key="2">
    <source>
        <dbReference type="EMBL" id="KAK6166635.1"/>
    </source>
</evidence>
<dbReference type="InterPro" id="IPR028227">
    <property type="entry name" value="UPF0449"/>
</dbReference>
<keyword evidence="3" id="KW-1185">Reference proteome</keyword>
<dbReference type="EMBL" id="JAZGQO010000021">
    <property type="protein sequence ID" value="KAK6166635.1"/>
    <property type="molecule type" value="Genomic_DNA"/>
</dbReference>
<protein>
    <submittedName>
        <fullName evidence="2">Uncharacterized protein</fullName>
    </submittedName>
</protein>
<accession>A0AAN8IVY0</accession>
<evidence type="ECO:0000313" key="3">
    <source>
        <dbReference type="Proteomes" id="UP001347796"/>
    </source>
</evidence>
<organism evidence="2 3">
    <name type="scientific">Patella caerulea</name>
    <name type="common">Rayed Mediterranean limpet</name>
    <dbReference type="NCBI Taxonomy" id="87958"/>
    <lineage>
        <taxon>Eukaryota</taxon>
        <taxon>Metazoa</taxon>
        <taxon>Spiralia</taxon>
        <taxon>Lophotrochozoa</taxon>
        <taxon>Mollusca</taxon>
        <taxon>Gastropoda</taxon>
        <taxon>Patellogastropoda</taxon>
        <taxon>Patelloidea</taxon>
        <taxon>Patellidae</taxon>
        <taxon>Patella</taxon>
    </lineage>
</organism>
<proteinExistence type="predicted"/>
<dbReference type="Pfam" id="PF15136">
    <property type="entry name" value="UPF0449"/>
    <property type="match status" value="1"/>
</dbReference>
<evidence type="ECO:0000256" key="1">
    <source>
        <dbReference type="SAM" id="MobiDB-lite"/>
    </source>
</evidence>
<dbReference type="Proteomes" id="UP001347796">
    <property type="component" value="Unassembled WGS sequence"/>
</dbReference>
<feature type="region of interest" description="Disordered" evidence="1">
    <location>
        <begin position="112"/>
        <end position="141"/>
    </location>
</feature>
<name>A0AAN8IVY0_PATCE</name>